<dbReference type="Proteomes" id="UP001154329">
    <property type="component" value="Chromosome 4"/>
</dbReference>
<dbReference type="SUPFAM" id="SSF57889">
    <property type="entry name" value="Cysteine-rich domain"/>
    <property type="match status" value="1"/>
</dbReference>
<dbReference type="PROSITE" id="PS50081">
    <property type="entry name" value="ZF_DAG_PE_2"/>
    <property type="match status" value="1"/>
</dbReference>
<protein>
    <recommendedName>
        <fullName evidence="4">Phorbol-ester/DAG-type domain-containing protein</fullName>
    </recommendedName>
</protein>
<gene>
    <name evidence="5" type="ORF">APHIGO_LOCUS11246</name>
</gene>
<accession>A0A9P0NQT1</accession>
<evidence type="ECO:0000256" key="3">
    <source>
        <dbReference type="SAM" id="MobiDB-lite"/>
    </source>
</evidence>
<feature type="compositionally biased region" description="Low complexity" evidence="3">
    <location>
        <begin position="214"/>
        <end position="230"/>
    </location>
</feature>
<evidence type="ECO:0000259" key="4">
    <source>
        <dbReference type="PROSITE" id="PS50081"/>
    </source>
</evidence>
<evidence type="ECO:0000256" key="1">
    <source>
        <dbReference type="ARBA" id="ARBA00022723"/>
    </source>
</evidence>
<keyword evidence="1" id="KW-0479">Metal-binding</keyword>
<evidence type="ECO:0000313" key="6">
    <source>
        <dbReference type="Proteomes" id="UP001154329"/>
    </source>
</evidence>
<dbReference type="InterPro" id="IPR013083">
    <property type="entry name" value="Znf_RING/FYVE/PHD"/>
</dbReference>
<keyword evidence="6" id="KW-1185">Reference proteome</keyword>
<dbReference type="InterPro" id="IPR002219">
    <property type="entry name" value="PKC_DAG/PE"/>
</dbReference>
<sequence>MHVEHSFKKSYLFYLNRCMHCNKKSLFKPVYKCTGCSKVSHQSCLERNQYINECQRLEKRQVKNQKTQFKIKYNELGELPEPNYLNNMLVIDKRQPLSLMSEKYLKSRHTEHKSLFFSIQKRILEPYTTASISRRSGQGSSTLSAVVPEQDQGIYAVQSTEEISTLVPTPEGLEEQEQSSETPEPIARSPELGVRTSESDSMVLELNTEVPEQNAVAPEPNAVAPEPNAVTTEPNADKSEFSKTVSELSVKKL</sequence>
<dbReference type="CDD" id="cd00029">
    <property type="entry name" value="C1"/>
    <property type="match status" value="1"/>
</dbReference>
<keyword evidence="2" id="KW-0862">Zinc</keyword>
<organism evidence="5 6">
    <name type="scientific">Aphis gossypii</name>
    <name type="common">Cotton aphid</name>
    <dbReference type="NCBI Taxonomy" id="80765"/>
    <lineage>
        <taxon>Eukaryota</taxon>
        <taxon>Metazoa</taxon>
        <taxon>Ecdysozoa</taxon>
        <taxon>Arthropoda</taxon>
        <taxon>Hexapoda</taxon>
        <taxon>Insecta</taxon>
        <taxon>Pterygota</taxon>
        <taxon>Neoptera</taxon>
        <taxon>Paraneoptera</taxon>
        <taxon>Hemiptera</taxon>
        <taxon>Sternorrhyncha</taxon>
        <taxon>Aphidomorpha</taxon>
        <taxon>Aphidoidea</taxon>
        <taxon>Aphididae</taxon>
        <taxon>Aphidini</taxon>
        <taxon>Aphis</taxon>
        <taxon>Aphis</taxon>
    </lineage>
</organism>
<evidence type="ECO:0000256" key="2">
    <source>
        <dbReference type="ARBA" id="ARBA00022833"/>
    </source>
</evidence>
<dbReference type="InterPro" id="IPR046349">
    <property type="entry name" value="C1-like_sf"/>
</dbReference>
<reference evidence="5" key="2">
    <citation type="submission" date="2022-10" db="EMBL/GenBank/DDBJ databases">
        <authorList>
            <consortium name="ENA_rothamsted_submissions"/>
            <consortium name="culmorum"/>
            <person name="King R."/>
        </authorList>
    </citation>
    <scope>NUCLEOTIDE SEQUENCE</scope>
</reference>
<name>A0A9P0NQT1_APHGO</name>
<dbReference type="Gene3D" id="3.30.40.10">
    <property type="entry name" value="Zinc/RING finger domain, C3HC4 (zinc finger)"/>
    <property type="match status" value="1"/>
</dbReference>
<dbReference type="AlphaFoldDB" id="A0A9P0NQT1"/>
<dbReference type="GO" id="GO:0046872">
    <property type="term" value="F:metal ion binding"/>
    <property type="evidence" value="ECO:0007669"/>
    <property type="project" value="UniProtKB-KW"/>
</dbReference>
<feature type="region of interest" description="Disordered" evidence="3">
    <location>
        <begin position="159"/>
        <end position="253"/>
    </location>
</feature>
<evidence type="ECO:0000313" key="5">
    <source>
        <dbReference type="EMBL" id="CAH1737800.1"/>
    </source>
</evidence>
<reference evidence="5" key="1">
    <citation type="submission" date="2022-02" db="EMBL/GenBank/DDBJ databases">
        <authorList>
            <person name="King R."/>
        </authorList>
    </citation>
    <scope>NUCLEOTIDE SEQUENCE</scope>
</reference>
<proteinExistence type="predicted"/>
<feature type="domain" description="Phorbol-ester/DAG-type" evidence="4">
    <location>
        <begin position="4"/>
        <end position="54"/>
    </location>
</feature>
<dbReference type="EMBL" id="OU899037">
    <property type="protein sequence ID" value="CAH1737800.1"/>
    <property type="molecule type" value="Genomic_DNA"/>
</dbReference>